<dbReference type="PROSITE" id="PS00095">
    <property type="entry name" value="C5_MTASE_2"/>
    <property type="match status" value="1"/>
</dbReference>
<dbReference type="PANTHER" id="PTHR10629:SF52">
    <property type="entry name" value="DNA (CYTOSINE-5)-METHYLTRANSFERASE 1"/>
    <property type="match status" value="1"/>
</dbReference>
<dbReference type="GO" id="GO:0032259">
    <property type="term" value="P:methylation"/>
    <property type="evidence" value="ECO:0007669"/>
    <property type="project" value="UniProtKB-KW"/>
</dbReference>
<dbReference type="NCBIfam" id="TIGR00675">
    <property type="entry name" value="dcm"/>
    <property type="match status" value="1"/>
</dbReference>
<sequence>MRRQRATSVTWSREMNRAVCLEDIESDYVGFLNSQTLPSRKVGLRYASVFCGGGGLDLGFALAGLSPTFSSDLVPYYCDTLAQNLGGNHHVVEPHDISELSGSHVEAVTGKSIDVVIGGPPCQSFSILGSRGSTEDPRGKLVFDYARFIRELSPQVFLFENVPGIMTLNQGRDWQRLVECFEAETGFHLLINKLNAADFGVPQFRQRVLLIGFKDSASARKFSWPEPTHGPENNTGLRPYRTAGEALVNVSGVANHVLRKHSQRVMDRYSLVEPGGRDRKDHTDRIHPERPSGTVLVGSGAGGGRPFIHPSEHRHITVREAARLQSFPDWWIFAGGPTAAYRQVGNAVPPLMAKAVAREIVRALS</sequence>
<keyword evidence="4" id="KW-0680">Restriction system</keyword>
<evidence type="ECO:0000256" key="7">
    <source>
        <dbReference type="RuleBase" id="RU000416"/>
    </source>
</evidence>
<dbReference type="PROSITE" id="PS51679">
    <property type="entry name" value="SAM_MT_C5"/>
    <property type="match status" value="1"/>
</dbReference>
<dbReference type="PANTHER" id="PTHR10629">
    <property type="entry name" value="CYTOSINE-SPECIFIC METHYLTRANSFERASE"/>
    <property type="match status" value="1"/>
</dbReference>
<feature type="region of interest" description="Disordered" evidence="9">
    <location>
        <begin position="273"/>
        <end position="300"/>
    </location>
</feature>
<evidence type="ECO:0000313" key="10">
    <source>
        <dbReference type="EMBL" id="TMV10850.1"/>
    </source>
</evidence>
<gene>
    <name evidence="10" type="ORF">FGK64_19010</name>
</gene>
<evidence type="ECO:0000256" key="5">
    <source>
        <dbReference type="ARBA" id="ARBA00047422"/>
    </source>
</evidence>
<comment type="caution">
    <text evidence="10">The sequence shown here is derived from an EMBL/GenBank/DDBJ whole genome shotgun (WGS) entry which is preliminary data.</text>
</comment>
<reference evidence="10 11" key="1">
    <citation type="submission" date="2019-05" db="EMBL/GenBank/DDBJ databases">
        <title>Marivita sp. nov. isolated from sea sediment.</title>
        <authorList>
            <person name="Kim W."/>
        </authorList>
    </citation>
    <scope>NUCLEOTIDE SEQUENCE [LARGE SCALE GENOMIC DNA]</scope>
    <source>
        <strain evidence="10 11">CAU 1492</strain>
    </source>
</reference>
<dbReference type="Proteomes" id="UP001191082">
    <property type="component" value="Unassembled WGS sequence"/>
</dbReference>
<evidence type="ECO:0000256" key="6">
    <source>
        <dbReference type="PROSITE-ProRule" id="PRU01016"/>
    </source>
</evidence>
<comment type="catalytic activity">
    <reaction evidence="5 8">
        <text>a 2'-deoxycytidine in DNA + S-adenosyl-L-methionine = a 5-methyl-2'-deoxycytidine in DNA + S-adenosyl-L-homocysteine + H(+)</text>
        <dbReference type="Rhea" id="RHEA:13681"/>
        <dbReference type="Rhea" id="RHEA-COMP:11369"/>
        <dbReference type="Rhea" id="RHEA-COMP:11370"/>
        <dbReference type="ChEBI" id="CHEBI:15378"/>
        <dbReference type="ChEBI" id="CHEBI:57856"/>
        <dbReference type="ChEBI" id="CHEBI:59789"/>
        <dbReference type="ChEBI" id="CHEBI:85452"/>
        <dbReference type="ChEBI" id="CHEBI:85454"/>
        <dbReference type="EC" id="2.1.1.37"/>
    </reaction>
</comment>
<dbReference type="SUPFAM" id="SSF53335">
    <property type="entry name" value="S-adenosyl-L-methionine-dependent methyltransferases"/>
    <property type="match status" value="1"/>
</dbReference>
<dbReference type="InterPro" id="IPR029063">
    <property type="entry name" value="SAM-dependent_MTases_sf"/>
</dbReference>
<dbReference type="CDD" id="cd00315">
    <property type="entry name" value="Cyt_C5_DNA_methylase"/>
    <property type="match status" value="1"/>
</dbReference>
<keyword evidence="11" id="KW-1185">Reference proteome</keyword>
<dbReference type="GO" id="GO:0008168">
    <property type="term" value="F:methyltransferase activity"/>
    <property type="evidence" value="ECO:0007669"/>
    <property type="project" value="UniProtKB-KW"/>
</dbReference>
<organism evidence="10 11">
    <name type="scientific">Arenibacterium halophilum</name>
    <dbReference type="NCBI Taxonomy" id="2583821"/>
    <lineage>
        <taxon>Bacteria</taxon>
        <taxon>Pseudomonadati</taxon>
        <taxon>Pseudomonadota</taxon>
        <taxon>Alphaproteobacteria</taxon>
        <taxon>Rhodobacterales</taxon>
        <taxon>Paracoccaceae</taxon>
        <taxon>Arenibacterium</taxon>
    </lineage>
</organism>
<dbReference type="InterPro" id="IPR050390">
    <property type="entry name" value="C5-Methyltransferase"/>
</dbReference>
<dbReference type="InterPro" id="IPR001525">
    <property type="entry name" value="C5_MeTfrase"/>
</dbReference>
<evidence type="ECO:0000256" key="9">
    <source>
        <dbReference type="SAM" id="MobiDB-lite"/>
    </source>
</evidence>
<protein>
    <recommendedName>
        <fullName evidence="8">Cytosine-specific methyltransferase</fullName>
        <ecNumber evidence="8">2.1.1.37</ecNumber>
    </recommendedName>
</protein>
<dbReference type="PRINTS" id="PR00105">
    <property type="entry name" value="C5METTRFRASE"/>
</dbReference>
<dbReference type="Pfam" id="PF00145">
    <property type="entry name" value="DNA_methylase"/>
    <property type="match status" value="1"/>
</dbReference>
<dbReference type="EMBL" id="VCPC01000004">
    <property type="protein sequence ID" value="TMV10850.1"/>
    <property type="molecule type" value="Genomic_DNA"/>
</dbReference>
<dbReference type="EC" id="2.1.1.37" evidence="8"/>
<proteinExistence type="inferred from homology"/>
<evidence type="ECO:0000256" key="1">
    <source>
        <dbReference type="ARBA" id="ARBA00022603"/>
    </source>
</evidence>
<feature type="active site" evidence="6">
    <location>
        <position position="122"/>
    </location>
</feature>
<feature type="compositionally biased region" description="Basic and acidic residues" evidence="9">
    <location>
        <begin position="275"/>
        <end position="290"/>
    </location>
</feature>
<accession>A0ABY2X5X2</accession>
<evidence type="ECO:0000256" key="2">
    <source>
        <dbReference type="ARBA" id="ARBA00022679"/>
    </source>
</evidence>
<evidence type="ECO:0000256" key="3">
    <source>
        <dbReference type="ARBA" id="ARBA00022691"/>
    </source>
</evidence>
<comment type="similarity">
    <text evidence="6 7">Belongs to the class I-like SAM-binding methyltransferase superfamily. C5-methyltransferase family.</text>
</comment>
<keyword evidence="1 6" id="KW-0489">Methyltransferase</keyword>
<dbReference type="Gene3D" id="3.90.120.10">
    <property type="entry name" value="DNA Methylase, subunit A, domain 2"/>
    <property type="match status" value="1"/>
</dbReference>
<dbReference type="PROSITE" id="PS00094">
    <property type="entry name" value="C5_MTASE_1"/>
    <property type="match status" value="1"/>
</dbReference>
<evidence type="ECO:0000256" key="4">
    <source>
        <dbReference type="ARBA" id="ARBA00022747"/>
    </source>
</evidence>
<name>A0ABY2X5X2_9RHOB</name>
<evidence type="ECO:0000313" key="11">
    <source>
        <dbReference type="Proteomes" id="UP001191082"/>
    </source>
</evidence>
<dbReference type="InterPro" id="IPR031303">
    <property type="entry name" value="C5_meth_CS"/>
</dbReference>
<dbReference type="InterPro" id="IPR018117">
    <property type="entry name" value="C5_DNA_meth_AS"/>
</dbReference>
<keyword evidence="2 6" id="KW-0808">Transferase</keyword>
<evidence type="ECO:0000256" key="8">
    <source>
        <dbReference type="RuleBase" id="RU000417"/>
    </source>
</evidence>
<keyword evidence="3 6" id="KW-0949">S-adenosyl-L-methionine</keyword>
<dbReference type="Gene3D" id="3.40.50.150">
    <property type="entry name" value="Vaccinia Virus protein VP39"/>
    <property type="match status" value="1"/>
</dbReference>